<evidence type="ECO:0000259" key="4">
    <source>
        <dbReference type="PROSITE" id="PS50102"/>
    </source>
</evidence>
<keyword evidence="2" id="KW-0863">Zinc-finger</keyword>
<keyword evidence="1 3" id="KW-0694">RNA-binding</keyword>
<dbReference type="PANTHER" id="PTHR48025">
    <property type="entry name" value="OS02G0815200 PROTEIN"/>
    <property type="match status" value="1"/>
</dbReference>
<dbReference type="SUPFAM" id="SSF54928">
    <property type="entry name" value="RNA-binding domain, RBD"/>
    <property type="match status" value="1"/>
</dbReference>
<dbReference type="GO" id="GO:0008270">
    <property type="term" value="F:zinc ion binding"/>
    <property type="evidence" value="ECO:0007669"/>
    <property type="project" value="UniProtKB-KW"/>
</dbReference>
<keyword evidence="2" id="KW-0479">Metal-binding</keyword>
<comment type="caution">
    <text evidence="6">The sequence shown here is derived from an EMBL/GenBank/DDBJ whole genome shotgun (WGS) entry which is preliminary data.</text>
</comment>
<dbReference type="PROSITE" id="PS50102">
    <property type="entry name" value="RRM"/>
    <property type="match status" value="1"/>
</dbReference>
<dbReference type="OrthoDB" id="79941at2759"/>
<dbReference type="Proteomes" id="UP000821853">
    <property type="component" value="Chromosome 9"/>
</dbReference>
<sequence>MGPYTLTRNTGVVRLKLFVDSLPDGCDKASLKALFAKYGEVVECDIVKNKFAFVYMADHREGYAAMKALDNYEFMGRKLYVRESTSFLKRRPGVGPDECYRCGEKGHRHKDCKASK</sequence>
<dbReference type="InterPro" id="IPR035979">
    <property type="entry name" value="RBD_domain_sf"/>
</dbReference>
<dbReference type="VEuPathDB" id="VectorBase:HLOH_065204"/>
<keyword evidence="7" id="KW-1185">Reference proteome</keyword>
<dbReference type="InterPro" id="IPR001878">
    <property type="entry name" value="Znf_CCHC"/>
</dbReference>
<evidence type="ECO:0000313" key="7">
    <source>
        <dbReference type="Proteomes" id="UP000821853"/>
    </source>
</evidence>
<accession>A0A9J6H4C2</accession>
<proteinExistence type="predicted"/>
<dbReference type="SUPFAM" id="SSF57756">
    <property type="entry name" value="Retrovirus zinc finger-like domains"/>
    <property type="match status" value="1"/>
</dbReference>
<dbReference type="OMA" id="VGPDECY"/>
<gene>
    <name evidence="6" type="ORF">HPB48_005463</name>
</gene>
<dbReference type="InterPro" id="IPR050502">
    <property type="entry name" value="Euk_RNA-bind_prot"/>
</dbReference>
<dbReference type="InterPro" id="IPR036875">
    <property type="entry name" value="Znf_CCHC_sf"/>
</dbReference>
<feature type="domain" description="CCHC-type" evidence="5">
    <location>
        <begin position="99"/>
        <end position="113"/>
    </location>
</feature>
<dbReference type="InterPro" id="IPR012677">
    <property type="entry name" value="Nucleotide-bd_a/b_plait_sf"/>
</dbReference>
<dbReference type="Gene3D" id="4.10.60.10">
    <property type="entry name" value="Zinc finger, CCHC-type"/>
    <property type="match status" value="1"/>
</dbReference>
<feature type="domain" description="RRM" evidence="4">
    <location>
        <begin position="15"/>
        <end position="86"/>
    </location>
</feature>
<reference evidence="6 7" key="1">
    <citation type="journal article" date="2020" name="Cell">
        <title>Large-Scale Comparative Analyses of Tick Genomes Elucidate Their Genetic Diversity and Vector Capacities.</title>
        <authorList>
            <consortium name="Tick Genome and Microbiome Consortium (TIGMIC)"/>
            <person name="Jia N."/>
            <person name="Wang J."/>
            <person name="Shi W."/>
            <person name="Du L."/>
            <person name="Sun Y."/>
            <person name="Zhan W."/>
            <person name="Jiang J.F."/>
            <person name="Wang Q."/>
            <person name="Zhang B."/>
            <person name="Ji P."/>
            <person name="Bell-Sakyi L."/>
            <person name="Cui X.M."/>
            <person name="Yuan T.T."/>
            <person name="Jiang B.G."/>
            <person name="Yang W.F."/>
            <person name="Lam T.T."/>
            <person name="Chang Q.C."/>
            <person name="Ding S.J."/>
            <person name="Wang X.J."/>
            <person name="Zhu J.G."/>
            <person name="Ruan X.D."/>
            <person name="Zhao L."/>
            <person name="Wei J.T."/>
            <person name="Ye R.Z."/>
            <person name="Que T.C."/>
            <person name="Du C.H."/>
            <person name="Zhou Y.H."/>
            <person name="Cheng J.X."/>
            <person name="Dai P.F."/>
            <person name="Guo W.B."/>
            <person name="Han X.H."/>
            <person name="Huang E.J."/>
            <person name="Li L.F."/>
            <person name="Wei W."/>
            <person name="Gao Y.C."/>
            <person name="Liu J.Z."/>
            <person name="Shao H.Z."/>
            <person name="Wang X."/>
            <person name="Wang C.C."/>
            <person name="Yang T.C."/>
            <person name="Huo Q.B."/>
            <person name="Li W."/>
            <person name="Chen H.Y."/>
            <person name="Chen S.E."/>
            <person name="Zhou L.G."/>
            <person name="Ni X.B."/>
            <person name="Tian J.H."/>
            <person name="Sheng Y."/>
            <person name="Liu T."/>
            <person name="Pan Y.S."/>
            <person name="Xia L.Y."/>
            <person name="Li J."/>
            <person name="Zhao F."/>
            <person name="Cao W.C."/>
        </authorList>
    </citation>
    <scope>NUCLEOTIDE SEQUENCE [LARGE SCALE GENOMIC DNA]</scope>
    <source>
        <strain evidence="6">HaeL-2018</strain>
    </source>
</reference>
<dbReference type="PANTHER" id="PTHR48025:SF1">
    <property type="entry name" value="RRM DOMAIN-CONTAINING PROTEIN"/>
    <property type="match status" value="1"/>
</dbReference>
<evidence type="ECO:0000256" key="3">
    <source>
        <dbReference type="PROSITE-ProRule" id="PRU00176"/>
    </source>
</evidence>
<protein>
    <submittedName>
        <fullName evidence="6">Uncharacterized protein</fullName>
    </submittedName>
</protein>
<dbReference type="EMBL" id="JABSTR010000011">
    <property type="protein sequence ID" value="KAH9381484.1"/>
    <property type="molecule type" value="Genomic_DNA"/>
</dbReference>
<dbReference type="PROSITE" id="PS50158">
    <property type="entry name" value="ZF_CCHC"/>
    <property type="match status" value="1"/>
</dbReference>
<dbReference type="SMR" id="A0A9J6H4C2"/>
<name>A0A9J6H4C2_HAELO</name>
<evidence type="ECO:0000259" key="5">
    <source>
        <dbReference type="PROSITE" id="PS50158"/>
    </source>
</evidence>
<evidence type="ECO:0000256" key="1">
    <source>
        <dbReference type="ARBA" id="ARBA00022884"/>
    </source>
</evidence>
<dbReference type="Pfam" id="PF00098">
    <property type="entry name" value="zf-CCHC"/>
    <property type="match status" value="1"/>
</dbReference>
<dbReference type="Pfam" id="PF00076">
    <property type="entry name" value="RRM_1"/>
    <property type="match status" value="1"/>
</dbReference>
<dbReference type="InterPro" id="IPR000504">
    <property type="entry name" value="RRM_dom"/>
</dbReference>
<dbReference type="Gene3D" id="3.30.70.330">
    <property type="match status" value="1"/>
</dbReference>
<organism evidence="6 7">
    <name type="scientific">Haemaphysalis longicornis</name>
    <name type="common">Bush tick</name>
    <dbReference type="NCBI Taxonomy" id="44386"/>
    <lineage>
        <taxon>Eukaryota</taxon>
        <taxon>Metazoa</taxon>
        <taxon>Ecdysozoa</taxon>
        <taxon>Arthropoda</taxon>
        <taxon>Chelicerata</taxon>
        <taxon>Arachnida</taxon>
        <taxon>Acari</taxon>
        <taxon>Parasitiformes</taxon>
        <taxon>Ixodida</taxon>
        <taxon>Ixodoidea</taxon>
        <taxon>Ixodidae</taxon>
        <taxon>Haemaphysalinae</taxon>
        <taxon>Haemaphysalis</taxon>
    </lineage>
</organism>
<dbReference type="GO" id="GO:0005634">
    <property type="term" value="C:nucleus"/>
    <property type="evidence" value="ECO:0007669"/>
    <property type="project" value="TreeGrafter"/>
</dbReference>
<dbReference type="AlphaFoldDB" id="A0A9J6H4C2"/>
<dbReference type="GO" id="GO:0003729">
    <property type="term" value="F:mRNA binding"/>
    <property type="evidence" value="ECO:0007669"/>
    <property type="project" value="TreeGrafter"/>
</dbReference>
<evidence type="ECO:0000256" key="2">
    <source>
        <dbReference type="PROSITE-ProRule" id="PRU00047"/>
    </source>
</evidence>
<evidence type="ECO:0000313" key="6">
    <source>
        <dbReference type="EMBL" id="KAH9381484.1"/>
    </source>
</evidence>
<dbReference type="SMART" id="SM00360">
    <property type="entry name" value="RRM"/>
    <property type="match status" value="1"/>
</dbReference>
<keyword evidence="2" id="KW-0862">Zinc</keyword>